<dbReference type="PANTHER" id="PTHR43142">
    <property type="entry name" value="CARBOXYLIC ESTER HYDROLASE"/>
    <property type="match status" value="1"/>
</dbReference>
<keyword evidence="5" id="KW-0325">Glycoprotein</keyword>
<dbReference type="AlphaFoldDB" id="A0A9Q0S4T4"/>
<dbReference type="InterPro" id="IPR029058">
    <property type="entry name" value="AB_hydrolase_fold"/>
</dbReference>
<keyword evidence="2" id="KW-0719">Serine esterase</keyword>
<keyword evidence="4" id="KW-1015">Disulfide bond</keyword>
<feature type="domain" description="Carboxylesterase type B" evidence="7">
    <location>
        <begin position="584"/>
        <end position="1108"/>
    </location>
</feature>
<dbReference type="EMBL" id="WJQU01000002">
    <property type="protein sequence ID" value="KAJ6643978.1"/>
    <property type="molecule type" value="Genomic_DNA"/>
</dbReference>
<dbReference type="Gene3D" id="3.40.50.1820">
    <property type="entry name" value="alpha/beta hydrolase"/>
    <property type="match status" value="2"/>
</dbReference>
<keyword evidence="3" id="KW-0378">Hydrolase</keyword>
<organism evidence="8 9">
    <name type="scientific">Pseudolycoriella hygida</name>
    <dbReference type="NCBI Taxonomy" id="35572"/>
    <lineage>
        <taxon>Eukaryota</taxon>
        <taxon>Metazoa</taxon>
        <taxon>Ecdysozoa</taxon>
        <taxon>Arthropoda</taxon>
        <taxon>Hexapoda</taxon>
        <taxon>Insecta</taxon>
        <taxon>Pterygota</taxon>
        <taxon>Neoptera</taxon>
        <taxon>Endopterygota</taxon>
        <taxon>Diptera</taxon>
        <taxon>Nematocera</taxon>
        <taxon>Sciaroidea</taxon>
        <taxon>Sciaridae</taxon>
        <taxon>Pseudolycoriella</taxon>
    </lineage>
</organism>
<feature type="domain" description="Carboxylesterase type B" evidence="7">
    <location>
        <begin position="7"/>
        <end position="531"/>
    </location>
</feature>
<evidence type="ECO:0000256" key="6">
    <source>
        <dbReference type="ARBA" id="ARBA00039155"/>
    </source>
</evidence>
<comment type="similarity">
    <text evidence="1">Belongs to the type-B carboxylesterase/lipase family.</text>
</comment>
<dbReference type="SUPFAM" id="SSF53474">
    <property type="entry name" value="alpha/beta-Hydrolases"/>
    <property type="match status" value="2"/>
</dbReference>
<evidence type="ECO:0000256" key="5">
    <source>
        <dbReference type="ARBA" id="ARBA00023180"/>
    </source>
</evidence>
<accession>A0A9Q0S4T4</accession>
<evidence type="ECO:0000256" key="1">
    <source>
        <dbReference type="ARBA" id="ARBA00005964"/>
    </source>
</evidence>
<feature type="non-terminal residue" evidence="8">
    <location>
        <position position="1"/>
    </location>
</feature>
<keyword evidence="9" id="KW-1185">Reference proteome</keyword>
<dbReference type="InterPro" id="IPR002018">
    <property type="entry name" value="CarbesteraseB"/>
</dbReference>
<sequence>MNSLTITIETDYGPIRGISRKTILGDDYLSFQGIPYALPPVGPLRFRDPKPVEPWTEPIDATVQGPPCWAFDKVFQKTIGDENCLHLNVFTNDVHRNSNGCVYMKRKTPRPVMVYIHGGGFMWGSSGIEMYGPDYFMQKDIVFVTFNYRVGAFGFLSIANPKFRVPGNAGLKDQAMALKWIKSNIKSFGGDPNNITLFGESAGGCSVHYMMMTDLAKGLFHKTILMSGCGLNNWSIVGDKNSYLKLAALLGWDEVGGDEKAFEILQNADPADIAKLQMVLMTFEDEKKQNLFAFGPVIEPYVSDQCVIPKAPLELERNSWGRKIPILIGGTSDDGLYLYRQTVDNPQSLDYIKITPEYLVPADVGVPFDSDKCKALGKRIKEFYFGNEEPSLETLWQFWHGIHRTILSRLSDVTNAPTYLYRFNFDSDTFNHYKIRVCGKGVRGSCHADDLSYIFRNIFVESIQLDSPEWLTISRMIGIWTTFAEFGHPNDSLIEPIDWRPLKSTQEYMCVNISNDLTYVELPEKKRMEFWDSFNISQKSVKLCELKSWLTMTERLELAAYIWPLATYKISELWKRMFGERVTIKSSHGEIVGIRMYSPYGFDYINFLGIPYAKPPIGKLRFKDPEEMERWTQPLHAFNETAACQKDILIPRFIGSEDCLHLNVFTKDVNPKILRPVMVFLHGGAFMFGSNAKEVYNPEYLLRKDVVVVVINYRLGIFGFLSIDDPTYGIPGNAGLKDQVFALRFIKENCRQFGGDPDNITLFGESAGACSVHFHMISDISKGLFHKAIMMSGTAFNPWSMGPLENLPQRVAKLVGWNGEGGIHQVMRVLQNASPESLVRAQNALIGREERKKYIFTPIGPTIEPYRSKQCFIEKHPVLMSMNAWGMKMPLLIGGCSSEGLMLYKIIKKKPIALMYYNKSCEEVVPFQILPDRTNERCKHFGREIKKCYFGLTEPTFANINAFMTLMGDREFWHGIHRTLTTRISTRDSGPTYLYRFDVDLKRGNYSKIFFAGKNLKGVDGACHGDDCFYLFKNAISSKLNETSEEFIAMDRMVSIWTHFAAKGHPNDESVKFSENWEPILPKKPFKCLNIGRELKFIDLPEAERMGVWDAIYENFNFN</sequence>
<dbReference type="FunFam" id="3.40.50.1820:FF:000092">
    <property type="entry name" value="Carboxylic ester hydrolase"/>
    <property type="match status" value="2"/>
</dbReference>
<reference evidence="8" key="1">
    <citation type="submission" date="2022-07" db="EMBL/GenBank/DDBJ databases">
        <authorList>
            <person name="Trinca V."/>
            <person name="Uliana J.V.C."/>
            <person name="Torres T.T."/>
            <person name="Ward R.J."/>
            <person name="Monesi N."/>
        </authorList>
    </citation>
    <scope>NUCLEOTIDE SEQUENCE</scope>
    <source>
        <strain evidence="8">HSMRA1968</strain>
        <tissue evidence="8">Whole embryos</tissue>
    </source>
</reference>
<dbReference type="InterPro" id="IPR019826">
    <property type="entry name" value="Carboxylesterase_B_AS"/>
</dbReference>
<name>A0A9Q0S4T4_9DIPT</name>
<gene>
    <name evidence="8" type="primary">B1_9</name>
    <name evidence="8" type="ORF">Bhyg_08943</name>
</gene>
<dbReference type="Proteomes" id="UP001151699">
    <property type="component" value="Chromosome B"/>
</dbReference>
<evidence type="ECO:0000256" key="3">
    <source>
        <dbReference type="ARBA" id="ARBA00022801"/>
    </source>
</evidence>
<protein>
    <recommendedName>
        <fullName evidence="6">carboxylesterase</fullName>
        <ecNumber evidence="6">3.1.1.1</ecNumber>
    </recommendedName>
</protein>
<evidence type="ECO:0000259" key="7">
    <source>
        <dbReference type="Pfam" id="PF00135"/>
    </source>
</evidence>
<proteinExistence type="inferred from homology"/>
<dbReference type="EC" id="3.1.1.1" evidence="6"/>
<dbReference type="Pfam" id="PF00135">
    <property type="entry name" value="COesterase"/>
    <property type="match status" value="2"/>
</dbReference>
<dbReference type="PROSITE" id="PS00122">
    <property type="entry name" value="CARBOXYLESTERASE_B_1"/>
    <property type="match status" value="2"/>
</dbReference>
<dbReference type="PANTHER" id="PTHR43142:SF1">
    <property type="entry name" value="CARBOXYLIC ESTER HYDROLASE"/>
    <property type="match status" value="1"/>
</dbReference>
<evidence type="ECO:0000256" key="4">
    <source>
        <dbReference type="ARBA" id="ARBA00023157"/>
    </source>
</evidence>
<dbReference type="OrthoDB" id="19653at2759"/>
<evidence type="ECO:0000313" key="8">
    <source>
        <dbReference type="EMBL" id="KAJ6643978.1"/>
    </source>
</evidence>
<evidence type="ECO:0000256" key="2">
    <source>
        <dbReference type="ARBA" id="ARBA00022487"/>
    </source>
</evidence>
<comment type="caution">
    <text evidence="8">The sequence shown here is derived from an EMBL/GenBank/DDBJ whole genome shotgun (WGS) entry which is preliminary data.</text>
</comment>
<dbReference type="GO" id="GO:0106435">
    <property type="term" value="F:carboxylesterase activity"/>
    <property type="evidence" value="ECO:0007669"/>
    <property type="project" value="UniProtKB-EC"/>
</dbReference>
<evidence type="ECO:0000313" key="9">
    <source>
        <dbReference type="Proteomes" id="UP001151699"/>
    </source>
</evidence>